<protein>
    <submittedName>
        <fullName evidence="1">Uncharacterized protein</fullName>
    </submittedName>
</protein>
<reference evidence="2" key="1">
    <citation type="journal article" date="2017" name="Nat. Ecol. Evol.">
        <title>Genome expansion and lineage-specific genetic innovations in the forest pathogenic fungi Armillaria.</title>
        <authorList>
            <person name="Sipos G."/>
            <person name="Prasanna A.N."/>
            <person name="Walter M.C."/>
            <person name="O'Connor E."/>
            <person name="Balint B."/>
            <person name="Krizsan K."/>
            <person name="Kiss B."/>
            <person name="Hess J."/>
            <person name="Varga T."/>
            <person name="Slot J."/>
            <person name="Riley R."/>
            <person name="Boka B."/>
            <person name="Rigling D."/>
            <person name="Barry K."/>
            <person name="Lee J."/>
            <person name="Mihaltcheva S."/>
            <person name="LaButti K."/>
            <person name="Lipzen A."/>
            <person name="Waldron R."/>
            <person name="Moloney N.M."/>
            <person name="Sperisen C."/>
            <person name="Kredics L."/>
            <person name="Vagvoelgyi C."/>
            <person name="Patrignani A."/>
            <person name="Fitzpatrick D."/>
            <person name="Nagy I."/>
            <person name="Doyle S."/>
            <person name="Anderson J.B."/>
            <person name="Grigoriev I.V."/>
            <person name="Gueldener U."/>
            <person name="Muensterkoetter M."/>
            <person name="Nagy L.G."/>
        </authorList>
    </citation>
    <scope>NUCLEOTIDE SEQUENCE [LARGE SCALE GENOMIC DNA]</scope>
    <source>
        <strain evidence="2">C18/9</strain>
    </source>
</reference>
<name>A0A284R4Y7_ARMOS</name>
<proteinExistence type="predicted"/>
<dbReference type="Proteomes" id="UP000219338">
    <property type="component" value="Unassembled WGS sequence"/>
</dbReference>
<accession>A0A284R4Y7</accession>
<dbReference type="EMBL" id="FUEG01000004">
    <property type="protein sequence ID" value="SJL03787.1"/>
    <property type="molecule type" value="Genomic_DNA"/>
</dbReference>
<evidence type="ECO:0000313" key="1">
    <source>
        <dbReference type="EMBL" id="SJL03787.1"/>
    </source>
</evidence>
<keyword evidence="2" id="KW-1185">Reference proteome</keyword>
<dbReference type="AlphaFoldDB" id="A0A284R4Y7"/>
<gene>
    <name evidence="1" type="ORF">ARMOST_07144</name>
</gene>
<sequence length="115" mass="12619">MATSGLHKLESVQGDPQSWDRNKCFFPPLMSWVASTTQFRAFGWSSFIATIANVASYDGADDIEITVARNRGQIAVQSVRPSLVSLSFSPAIRTDHCAEYIIGDDSFVQVLSGHH</sequence>
<evidence type="ECO:0000313" key="2">
    <source>
        <dbReference type="Proteomes" id="UP000219338"/>
    </source>
</evidence>
<organism evidence="1 2">
    <name type="scientific">Armillaria ostoyae</name>
    <name type="common">Armillaria root rot fungus</name>
    <dbReference type="NCBI Taxonomy" id="47428"/>
    <lineage>
        <taxon>Eukaryota</taxon>
        <taxon>Fungi</taxon>
        <taxon>Dikarya</taxon>
        <taxon>Basidiomycota</taxon>
        <taxon>Agaricomycotina</taxon>
        <taxon>Agaricomycetes</taxon>
        <taxon>Agaricomycetidae</taxon>
        <taxon>Agaricales</taxon>
        <taxon>Marasmiineae</taxon>
        <taxon>Physalacriaceae</taxon>
        <taxon>Armillaria</taxon>
    </lineage>
</organism>